<dbReference type="InterPro" id="IPR015422">
    <property type="entry name" value="PyrdxlP-dep_Trfase_small"/>
</dbReference>
<dbReference type="GO" id="GO:0005829">
    <property type="term" value="C:cytosol"/>
    <property type="evidence" value="ECO:0007669"/>
    <property type="project" value="TreeGrafter"/>
</dbReference>
<dbReference type="GO" id="GO:0006545">
    <property type="term" value="P:glycine biosynthetic process"/>
    <property type="evidence" value="ECO:0007669"/>
    <property type="project" value="TreeGrafter"/>
</dbReference>
<proteinExistence type="inferred from homology"/>
<dbReference type="GO" id="GO:0008483">
    <property type="term" value="F:transaminase activity"/>
    <property type="evidence" value="ECO:0007669"/>
    <property type="project" value="UniProtKB-KW"/>
</dbReference>
<dbReference type="InterPro" id="IPR023603">
    <property type="entry name" value="Low_specificity_L-TA-like"/>
</dbReference>
<dbReference type="GO" id="GO:0006567">
    <property type="term" value="P:L-threonine catabolic process"/>
    <property type="evidence" value="ECO:0007669"/>
    <property type="project" value="TreeGrafter"/>
</dbReference>
<dbReference type="PIRSF" id="PIRSF017617">
    <property type="entry name" value="Thr_aldolase"/>
    <property type="match status" value="1"/>
</dbReference>
<reference evidence="7 8" key="1">
    <citation type="submission" date="2019-08" db="EMBL/GenBank/DDBJ databases">
        <title>Genome of Phaeodactylibacter luteus.</title>
        <authorList>
            <person name="Bowman J.P."/>
        </authorList>
    </citation>
    <scope>NUCLEOTIDE SEQUENCE [LARGE SCALE GENOMIC DNA]</scope>
    <source>
        <strain evidence="7 8">KCTC 42180</strain>
    </source>
</reference>
<name>A0A5C6REZ7_9BACT</name>
<keyword evidence="7" id="KW-0808">Transferase</keyword>
<comment type="similarity">
    <text evidence="2">Belongs to the threonine aldolase family.</text>
</comment>
<organism evidence="7 8">
    <name type="scientific">Phaeodactylibacter luteus</name>
    <dbReference type="NCBI Taxonomy" id="1564516"/>
    <lineage>
        <taxon>Bacteria</taxon>
        <taxon>Pseudomonadati</taxon>
        <taxon>Bacteroidota</taxon>
        <taxon>Saprospiria</taxon>
        <taxon>Saprospirales</taxon>
        <taxon>Haliscomenobacteraceae</taxon>
        <taxon>Phaeodactylibacter</taxon>
    </lineage>
</organism>
<evidence type="ECO:0000259" key="6">
    <source>
        <dbReference type="Pfam" id="PF01212"/>
    </source>
</evidence>
<keyword evidence="3" id="KW-0663">Pyridoxal phosphate</keyword>
<dbReference type="FunFam" id="3.40.640.10:FF:000030">
    <property type="entry name" value="Low-specificity L-threonine aldolase"/>
    <property type="match status" value="1"/>
</dbReference>
<dbReference type="GO" id="GO:0008732">
    <property type="term" value="F:L-allo-threonine aldolase activity"/>
    <property type="evidence" value="ECO:0007669"/>
    <property type="project" value="TreeGrafter"/>
</dbReference>
<dbReference type="PANTHER" id="PTHR48097:SF9">
    <property type="entry name" value="L-THREONINE ALDOLASE"/>
    <property type="match status" value="1"/>
</dbReference>
<dbReference type="Pfam" id="PF01212">
    <property type="entry name" value="Beta_elim_lyase"/>
    <property type="match status" value="1"/>
</dbReference>
<evidence type="ECO:0000313" key="8">
    <source>
        <dbReference type="Proteomes" id="UP000321580"/>
    </source>
</evidence>
<dbReference type="AlphaFoldDB" id="A0A5C6REZ7"/>
<dbReference type="NCBIfam" id="NF041359">
    <property type="entry name" value="GntG_guanitoxin"/>
    <property type="match status" value="1"/>
</dbReference>
<dbReference type="InterPro" id="IPR015421">
    <property type="entry name" value="PyrdxlP-dep_Trfase_major"/>
</dbReference>
<evidence type="ECO:0000256" key="4">
    <source>
        <dbReference type="ARBA" id="ARBA00023239"/>
    </source>
</evidence>
<dbReference type="OrthoDB" id="9774495at2"/>
<accession>A0A5C6REZ7</accession>
<comment type="caution">
    <text evidence="7">The sequence shown here is derived from an EMBL/GenBank/DDBJ whole genome shotgun (WGS) entry which is preliminary data.</text>
</comment>
<dbReference type="InterPro" id="IPR001597">
    <property type="entry name" value="ArAA_b-elim_lyase/Thr_aldolase"/>
</dbReference>
<evidence type="ECO:0000256" key="1">
    <source>
        <dbReference type="ARBA" id="ARBA00001933"/>
    </source>
</evidence>
<dbReference type="SUPFAM" id="SSF53383">
    <property type="entry name" value="PLP-dependent transferases"/>
    <property type="match status" value="1"/>
</dbReference>
<dbReference type="CDD" id="cd06502">
    <property type="entry name" value="TA_like"/>
    <property type="match status" value="1"/>
</dbReference>
<keyword evidence="4" id="KW-0456">Lyase</keyword>
<keyword evidence="8" id="KW-1185">Reference proteome</keyword>
<evidence type="ECO:0000256" key="5">
    <source>
        <dbReference type="PIRSR" id="PIRSR017617-1"/>
    </source>
</evidence>
<gene>
    <name evidence="7" type="ORF">FRY97_21385</name>
</gene>
<dbReference type="Gene3D" id="3.40.640.10">
    <property type="entry name" value="Type I PLP-dependent aspartate aminotransferase-like (Major domain)"/>
    <property type="match status" value="1"/>
</dbReference>
<dbReference type="EMBL" id="VOOR01000100">
    <property type="protein sequence ID" value="TXB59409.1"/>
    <property type="molecule type" value="Genomic_DNA"/>
</dbReference>
<dbReference type="Proteomes" id="UP000321580">
    <property type="component" value="Unassembled WGS sequence"/>
</dbReference>
<evidence type="ECO:0000313" key="7">
    <source>
        <dbReference type="EMBL" id="TXB59409.1"/>
    </source>
</evidence>
<dbReference type="Gene3D" id="3.90.1150.10">
    <property type="entry name" value="Aspartate Aminotransferase, domain 1"/>
    <property type="match status" value="1"/>
</dbReference>
<comment type="cofactor">
    <cofactor evidence="1">
        <name>pyridoxal 5'-phosphate</name>
        <dbReference type="ChEBI" id="CHEBI:597326"/>
    </cofactor>
</comment>
<dbReference type="PANTHER" id="PTHR48097">
    <property type="entry name" value="L-THREONINE ALDOLASE-RELATED"/>
    <property type="match status" value="1"/>
</dbReference>
<feature type="domain" description="Aromatic amino acid beta-eliminating lyase/threonine aldolase" evidence="6">
    <location>
        <begin position="3"/>
        <end position="285"/>
    </location>
</feature>
<dbReference type="InterPro" id="IPR015424">
    <property type="entry name" value="PyrdxlP-dep_Trfase"/>
</dbReference>
<dbReference type="RefSeq" id="WP_147169667.1">
    <property type="nucleotide sequence ID" value="NZ_VOOR01000100.1"/>
</dbReference>
<evidence type="ECO:0000256" key="2">
    <source>
        <dbReference type="ARBA" id="ARBA00006966"/>
    </source>
</evidence>
<evidence type="ECO:0000256" key="3">
    <source>
        <dbReference type="ARBA" id="ARBA00022898"/>
    </source>
</evidence>
<protein>
    <submittedName>
        <fullName evidence="7">Aminotransferase class I/II-fold pyridoxal phosphate-dependent enzyme</fullName>
    </submittedName>
</protein>
<feature type="modified residue" description="N6-(pyridoxal phosphate)lysine" evidence="5">
    <location>
        <position position="199"/>
    </location>
</feature>
<keyword evidence="7" id="KW-0032">Aminotransferase</keyword>
<sequence>MINLISDTVTKPTPGMLEAMMQAEVGDDVFGEDPTVNALEKKVAEMFGKESALYCPSGTMTNQIAIKAHTQPLDEVICDEYSHIYQYETAGYAYNSGVGINLIKGENGKITAEQIAAAIKPRYDWLPISRLVVLENTCNKGGGSHYTLDEIRPIQTLCREKGLALHLDGARLFNALVETGESTQEVGAHFDSVSLCLSKGLGAPVGSVLIGTSAFIQQARRLRKVMGGGMRQAGYLAAACIYALDHQVERLREDNERARRIGEVLSSLGYVESVRPVRSNILIFDLQEGLTADAYLAYLKEMGVLASAFGPQTVRFVTHLDFTEEMLPKVVGALQRFKR</sequence>